<dbReference type="RefSeq" id="XP_007316111.1">
    <property type="nucleotide sequence ID" value="XM_007316049.1"/>
</dbReference>
<accession>F8NNG3</accession>
<dbReference type="Proteomes" id="UP000008064">
    <property type="component" value="Unassembled WGS sequence"/>
</dbReference>
<sequence length="100" mass="10698">MIAFASVHGHGVYGGNPKSSPSLSYSRLPFILFSVSIRLLGGRYRIREAHVSGTTLSLGLSGLYQGLQHPPTWHIKDGGCHETTFLAMYLAPALGSAKEG</sequence>
<dbReference type="GeneID" id="18814590"/>
<reference evidence="2" key="1">
    <citation type="journal article" date="2011" name="Science">
        <title>The plant cell wall-decomposing machinery underlies the functional diversity of forest fungi.</title>
        <authorList>
            <person name="Eastwood D.C."/>
            <person name="Floudas D."/>
            <person name="Binder M."/>
            <person name="Majcherczyk A."/>
            <person name="Schneider P."/>
            <person name="Aerts A."/>
            <person name="Asiegbu F.O."/>
            <person name="Baker S.E."/>
            <person name="Barry K."/>
            <person name="Bendiksby M."/>
            <person name="Blumentritt M."/>
            <person name="Coutinho P.M."/>
            <person name="Cullen D."/>
            <person name="de Vries R.P."/>
            <person name="Gathman A."/>
            <person name="Goodell B."/>
            <person name="Henrissat B."/>
            <person name="Ihrmark K."/>
            <person name="Kauserud H."/>
            <person name="Kohler A."/>
            <person name="LaButti K."/>
            <person name="Lapidus A."/>
            <person name="Lavin J.L."/>
            <person name="Lee Y.-H."/>
            <person name="Lindquist E."/>
            <person name="Lilly W."/>
            <person name="Lucas S."/>
            <person name="Morin E."/>
            <person name="Murat C."/>
            <person name="Oguiza J.A."/>
            <person name="Park J."/>
            <person name="Pisabarro A.G."/>
            <person name="Riley R."/>
            <person name="Rosling A."/>
            <person name="Salamov A."/>
            <person name="Schmidt O."/>
            <person name="Schmutz J."/>
            <person name="Skrede I."/>
            <person name="Stenlid J."/>
            <person name="Wiebenga A."/>
            <person name="Xie X."/>
            <person name="Kuees U."/>
            <person name="Hibbett D.S."/>
            <person name="Hoffmeister D."/>
            <person name="Hoegberg N."/>
            <person name="Martin F."/>
            <person name="Grigoriev I.V."/>
            <person name="Watkinson S.C."/>
        </authorList>
    </citation>
    <scope>NUCLEOTIDE SEQUENCE [LARGE SCALE GENOMIC DNA]</scope>
    <source>
        <strain evidence="2">S7.9</strain>
    </source>
</reference>
<gene>
    <name evidence="1" type="ORF">SERLADRAFT_435797</name>
</gene>
<evidence type="ECO:0000313" key="1">
    <source>
        <dbReference type="EMBL" id="EGO28020.1"/>
    </source>
</evidence>
<dbReference type="EMBL" id="GL945431">
    <property type="protein sequence ID" value="EGO28020.1"/>
    <property type="molecule type" value="Genomic_DNA"/>
</dbReference>
<name>F8NNG3_SERL9</name>
<proteinExistence type="predicted"/>
<organism evidence="2">
    <name type="scientific">Serpula lacrymans var. lacrymans (strain S7.9)</name>
    <name type="common">Dry rot fungus</name>
    <dbReference type="NCBI Taxonomy" id="578457"/>
    <lineage>
        <taxon>Eukaryota</taxon>
        <taxon>Fungi</taxon>
        <taxon>Dikarya</taxon>
        <taxon>Basidiomycota</taxon>
        <taxon>Agaricomycotina</taxon>
        <taxon>Agaricomycetes</taxon>
        <taxon>Agaricomycetidae</taxon>
        <taxon>Boletales</taxon>
        <taxon>Coniophorineae</taxon>
        <taxon>Serpulaceae</taxon>
        <taxon>Serpula</taxon>
    </lineage>
</organism>
<dbReference type="AlphaFoldDB" id="F8NNG3"/>
<evidence type="ECO:0000313" key="2">
    <source>
        <dbReference type="Proteomes" id="UP000008064"/>
    </source>
</evidence>
<dbReference type="HOGENOM" id="CLU_2307783_0_0_1"/>
<protein>
    <submittedName>
        <fullName evidence="1">Uncharacterized protein</fullName>
    </submittedName>
</protein>
<dbReference type="KEGG" id="sla:SERLADRAFT_435797"/>